<keyword evidence="2" id="KW-1133">Transmembrane helix</keyword>
<feature type="region of interest" description="Disordered" evidence="1">
    <location>
        <begin position="650"/>
        <end position="672"/>
    </location>
</feature>
<feature type="compositionally biased region" description="Low complexity" evidence="1">
    <location>
        <begin position="243"/>
        <end position="278"/>
    </location>
</feature>
<dbReference type="PANTHER" id="PTHR35778">
    <property type="entry name" value="SIGNALING MUCIN HKR1-RELATED"/>
    <property type="match status" value="1"/>
</dbReference>
<accession>A0A1D2J7Y3</accession>
<dbReference type="GO" id="GO:0005886">
    <property type="term" value="C:plasma membrane"/>
    <property type="evidence" value="ECO:0007669"/>
    <property type="project" value="InterPro"/>
</dbReference>
<evidence type="ECO:0000256" key="2">
    <source>
        <dbReference type="SAM" id="Phobius"/>
    </source>
</evidence>
<dbReference type="InterPro" id="IPR039295">
    <property type="entry name" value="MSB2"/>
</dbReference>
<proteinExistence type="predicted"/>
<dbReference type="GO" id="GO:0001402">
    <property type="term" value="P:signal transduction involved in filamentous growth"/>
    <property type="evidence" value="ECO:0007669"/>
    <property type="project" value="TreeGrafter"/>
</dbReference>
<dbReference type="GO" id="GO:0007232">
    <property type="term" value="P:osmosensory signaling pathway via Sho1 osmosensor"/>
    <property type="evidence" value="ECO:0007669"/>
    <property type="project" value="InterPro"/>
</dbReference>
<dbReference type="PANTHER" id="PTHR35778:SF1">
    <property type="entry name" value="SIGNALING MUCIN HKR1-RELATED"/>
    <property type="match status" value="1"/>
</dbReference>
<evidence type="ECO:0000256" key="1">
    <source>
        <dbReference type="SAM" id="MobiDB-lite"/>
    </source>
</evidence>
<keyword evidence="2" id="KW-0812">Transmembrane</keyword>
<feature type="region of interest" description="Disordered" evidence="1">
    <location>
        <begin position="87"/>
        <end position="409"/>
    </location>
</feature>
<feature type="transmembrane region" description="Helical" evidence="2">
    <location>
        <begin position="621"/>
        <end position="642"/>
    </location>
</feature>
<sequence length="745" mass="76883">MRANRYSILAALLALGALDAPLSHARGAGDSPARPRYYFPREIKRGSAVPAPVDKRAPQLNDQDTTVVVIPVTVYVGPDGKPFTIGGQAAGGTGVTPSSITSSSTPLSSDTASNDPPLNTRPSNSYDGPAHRITTASEPNSSSATKPMGNLSLGLPNLFSTPSASESESETETVSSNSSSSTLRGTGSTAPTVTPSSSSSYEDVSSSSTFPTLELPTLQLPTDGTSTSGAPGGTGTFTREEPTTTSQGPIITLPTIIPDPSPSNSEPSSSSTHSPSRTTRSDVTDTTLLPTSELPTVVPPSSTTSESPTESPTESPSSSPSIPPTGRVTLTPIPPVTNNSTTSTTSSIPSGIFPSSTVVPTGTIPTGTYPSPSRTGISLTPSPSNTNVVTPTPSAPAPTQTETKPLSTDSLTSMYIPTSIVYQPTPVPPNTSQANKPTAIPRIISPDGGIPQAPADSRLVQIGFNGSLPYEFAVKNRDSIIQIFSYTPIGISYGLQISRSLTIMRSIEPYDTVQKNTYTTTLALIYIPENLVTELSVSLHNPFSLIYKHPNPSVAQLMSLIDPSIPLIPGGGPLGQETGGLGGGLTGRPGGGNDDGNDGGSGGNESPGGSGSSSNVRATSVGIGLGVVGGAALYGAAMFFVARRYRKKRKMHRRTSSLTSGIGDNRTPEPWPITSDTLMTGGRGDGNVSSIQHDARNSHNSGGSGSGKTQMISAPFNAIINGKRSKAGLYETRDEKYRLLFSSHA</sequence>
<name>A0A1D2J7Y3_PARBR</name>
<reference evidence="4 5" key="1">
    <citation type="submission" date="2016-06" db="EMBL/GenBank/DDBJ databases">
        <authorList>
            <person name="Kjaerup R.B."/>
            <person name="Dalgaard T.S."/>
            <person name="Juul-Madsen H.R."/>
        </authorList>
    </citation>
    <scope>NUCLEOTIDE SEQUENCE [LARGE SCALE GENOMIC DNA]</scope>
    <source>
        <strain evidence="4 5">Pb300</strain>
    </source>
</reference>
<feature type="compositionally biased region" description="Polar residues" evidence="1">
    <location>
        <begin position="374"/>
        <end position="384"/>
    </location>
</feature>
<dbReference type="GO" id="GO:0009986">
    <property type="term" value="C:cell surface"/>
    <property type="evidence" value="ECO:0007669"/>
    <property type="project" value="TreeGrafter"/>
</dbReference>
<dbReference type="GO" id="GO:0006972">
    <property type="term" value="P:hyperosmotic response"/>
    <property type="evidence" value="ECO:0007669"/>
    <property type="project" value="TreeGrafter"/>
</dbReference>
<feature type="compositionally biased region" description="Low complexity" evidence="1">
    <location>
        <begin position="96"/>
        <end position="113"/>
    </location>
</feature>
<comment type="caution">
    <text evidence="4">The sequence shown here is derived from an EMBL/GenBank/DDBJ whole genome shotgun (WGS) entry which is preliminary data.</text>
</comment>
<gene>
    <name evidence="4" type="ORF">ACO22_06264</name>
</gene>
<protein>
    <recommendedName>
        <fullName evidence="6">Mucin family signaling protein Msb2</fullName>
    </recommendedName>
</protein>
<dbReference type="EMBL" id="LZYO01000326">
    <property type="protein sequence ID" value="ODH17517.1"/>
    <property type="molecule type" value="Genomic_DNA"/>
</dbReference>
<feature type="compositionally biased region" description="Low complexity" evidence="1">
    <location>
        <begin position="284"/>
        <end position="320"/>
    </location>
</feature>
<feature type="region of interest" description="Disordered" evidence="1">
    <location>
        <begin position="572"/>
        <end position="616"/>
    </location>
</feature>
<dbReference type="Proteomes" id="UP000242814">
    <property type="component" value="Unassembled WGS sequence"/>
</dbReference>
<feature type="compositionally biased region" description="Low complexity" evidence="1">
    <location>
        <begin position="160"/>
        <end position="229"/>
    </location>
</feature>
<evidence type="ECO:0000256" key="3">
    <source>
        <dbReference type="SAM" id="SignalP"/>
    </source>
</evidence>
<feature type="region of interest" description="Disordered" evidence="1">
    <location>
        <begin position="690"/>
        <end position="709"/>
    </location>
</feature>
<organism evidence="4 5">
    <name type="scientific">Paracoccidioides brasiliensis</name>
    <dbReference type="NCBI Taxonomy" id="121759"/>
    <lineage>
        <taxon>Eukaryota</taxon>
        <taxon>Fungi</taxon>
        <taxon>Dikarya</taxon>
        <taxon>Ascomycota</taxon>
        <taxon>Pezizomycotina</taxon>
        <taxon>Eurotiomycetes</taxon>
        <taxon>Eurotiomycetidae</taxon>
        <taxon>Onygenales</taxon>
        <taxon>Ajellomycetaceae</taxon>
        <taxon>Paracoccidioides</taxon>
    </lineage>
</organism>
<dbReference type="VEuPathDB" id="FungiDB:PABG_07713"/>
<dbReference type="GO" id="GO:0031505">
    <property type="term" value="P:fungal-type cell wall organization"/>
    <property type="evidence" value="ECO:0007669"/>
    <property type="project" value="TreeGrafter"/>
</dbReference>
<dbReference type="GO" id="GO:0005576">
    <property type="term" value="C:extracellular region"/>
    <property type="evidence" value="ECO:0007669"/>
    <property type="project" value="TreeGrafter"/>
</dbReference>
<feature type="compositionally biased region" description="Polar residues" evidence="1">
    <location>
        <begin position="400"/>
        <end position="409"/>
    </location>
</feature>
<evidence type="ECO:0000313" key="5">
    <source>
        <dbReference type="Proteomes" id="UP000242814"/>
    </source>
</evidence>
<evidence type="ECO:0008006" key="6">
    <source>
        <dbReference type="Google" id="ProtNLM"/>
    </source>
</evidence>
<dbReference type="GO" id="GO:0030427">
    <property type="term" value="C:site of polarized growth"/>
    <property type="evidence" value="ECO:0007669"/>
    <property type="project" value="TreeGrafter"/>
</dbReference>
<feature type="compositionally biased region" description="Polar residues" evidence="1">
    <location>
        <begin position="114"/>
        <end position="126"/>
    </location>
</feature>
<feature type="signal peptide" evidence="3">
    <location>
        <begin position="1"/>
        <end position="25"/>
    </location>
</feature>
<feature type="compositionally biased region" description="Polar residues" evidence="1">
    <location>
        <begin position="134"/>
        <end position="145"/>
    </location>
</feature>
<feature type="compositionally biased region" description="Low complexity" evidence="1">
    <location>
        <begin position="336"/>
        <end position="373"/>
    </location>
</feature>
<dbReference type="AlphaFoldDB" id="A0A1D2J7Y3"/>
<dbReference type="GO" id="GO:0030010">
    <property type="term" value="P:establishment of cell polarity"/>
    <property type="evidence" value="ECO:0007669"/>
    <property type="project" value="TreeGrafter"/>
</dbReference>
<dbReference type="VEuPathDB" id="FungiDB:PADG_08626"/>
<keyword evidence="3" id="KW-0732">Signal</keyword>
<feature type="chain" id="PRO_5008902320" description="Mucin family signaling protein Msb2" evidence="3">
    <location>
        <begin position="26"/>
        <end position="745"/>
    </location>
</feature>
<dbReference type="GO" id="GO:0005034">
    <property type="term" value="F:osmosensor activity"/>
    <property type="evidence" value="ECO:0007669"/>
    <property type="project" value="InterPro"/>
</dbReference>
<evidence type="ECO:0000313" key="4">
    <source>
        <dbReference type="EMBL" id="ODH17517.1"/>
    </source>
</evidence>
<keyword evidence="2" id="KW-0472">Membrane</keyword>
<feature type="compositionally biased region" description="Gly residues" evidence="1">
    <location>
        <begin position="572"/>
        <end position="611"/>
    </location>
</feature>